<sequence>MTPTEPGNVPTLQVLVVSITNDEQPIPTPEGTTKENEIRDAPSEDPTPIPQGKQKHDYPNPPEHNPQTAMQNHGDDCLATTKRIIGDMDIGLERYVCEMITTKAKQFEHGQEEGTSPNPTKTARTIKTILKKYYQLKQDRREMYNFGCWLRDRQKAQGSLSREMVDPSPTLHGPGKHKASALLGNNGSDDDRYYKAVCFDKGTFVKEPSTSRPWKDEEPMSSERSLEL</sequence>
<gene>
    <name evidence="2" type="ORF">BG011_002249</name>
</gene>
<dbReference type="Proteomes" id="UP000726737">
    <property type="component" value="Unassembled WGS sequence"/>
</dbReference>
<feature type="region of interest" description="Disordered" evidence="1">
    <location>
        <begin position="205"/>
        <end position="228"/>
    </location>
</feature>
<protein>
    <submittedName>
        <fullName evidence="2">Uncharacterized protein</fullName>
    </submittedName>
</protein>
<proteinExistence type="predicted"/>
<evidence type="ECO:0000256" key="1">
    <source>
        <dbReference type="SAM" id="MobiDB-lite"/>
    </source>
</evidence>
<evidence type="ECO:0000313" key="3">
    <source>
        <dbReference type="Proteomes" id="UP000726737"/>
    </source>
</evidence>
<dbReference type="AlphaFoldDB" id="A0A9P6PJ39"/>
<dbReference type="EMBL" id="JAAAJA010001699">
    <property type="protein sequence ID" value="KAG0246895.1"/>
    <property type="molecule type" value="Genomic_DNA"/>
</dbReference>
<feature type="compositionally biased region" description="Basic and acidic residues" evidence="1">
    <location>
        <begin position="32"/>
        <end position="42"/>
    </location>
</feature>
<organism evidence="2 3">
    <name type="scientific">Mortierella polycephala</name>
    <dbReference type="NCBI Taxonomy" id="41804"/>
    <lineage>
        <taxon>Eukaryota</taxon>
        <taxon>Fungi</taxon>
        <taxon>Fungi incertae sedis</taxon>
        <taxon>Mucoromycota</taxon>
        <taxon>Mortierellomycotina</taxon>
        <taxon>Mortierellomycetes</taxon>
        <taxon>Mortierellales</taxon>
        <taxon>Mortierellaceae</taxon>
        <taxon>Mortierella</taxon>
    </lineage>
</organism>
<accession>A0A9P6PJ39</accession>
<evidence type="ECO:0000313" key="2">
    <source>
        <dbReference type="EMBL" id="KAG0246895.1"/>
    </source>
</evidence>
<name>A0A9P6PJ39_9FUNG</name>
<comment type="caution">
    <text evidence="2">The sequence shown here is derived from an EMBL/GenBank/DDBJ whole genome shotgun (WGS) entry which is preliminary data.</text>
</comment>
<feature type="region of interest" description="Disordered" evidence="1">
    <location>
        <begin position="19"/>
        <end position="73"/>
    </location>
</feature>
<keyword evidence="3" id="KW-1185">Reference proteome</keyword>
<reference evidence="2" key="1">
    <citation type="journal article" date="2020" name="Fungal Divers.">
        <title>Resolving the Mortierellaceae phylogeny through synthesis of multi-gene phylogenetics and phylogenomics.</title>
        <authorList>
            <person name="Vandepol N."/>
            <person name="Liber J."/>
            <person name="Desiro A."/>
            <person name="Na H."/>
            <person name="Kennedy M."/>
            <person name="Barry K."/>
            <person name="Grigoriev I.V."/>
            <person name="Miller A.N."/>
            <person name="O'Donnell K."/>
            <person name="Stajich J.E."/>
            <person name="Bonito G."/>
        </authorList>
    </citation>
    <scope>NUCLEOTIDE SEQUENCE</scope>
    <source>
        <strain evidence="2">KOD948</strain>
    </source>
</reference>
<feature type="region of interest" description="Disordered" evidence="1">
    <location>
        <begin position="163"/>
        <end position="185"/>
    </location>
</feature>